<keyword evidence="3" id="KW-0804">Transcription</keyword>
<dbReference type="RefSeq" id="WP_107216724.1">
    <property type="nucleotide sequence ID" value="NZ_KZ686270.1"/>
</dbReference>
<dbReference type="InterPro" id="IPR019887">
    <property type="entry name" value="Tscrpt_reg_AsnC/Lrp_C"/>
</dbReference>
<dbReference type="GO" id="GO:0043565">
    <property type="term" value="F:sequence-specific DNA binding"/>
    <property type="evidence" value="ECO:0007669"/>
    <property type="project" value="InterPro"/>
</dbReference>
<dbReference type="Pfam" id="PF13404">
    <property type="entry name" value="HTH_AsnC-type"/>
    <property type="match status" value="1"/>
</dbReference>
<dbReference type="InterPro" id="IPR000485">
    <property type="entry name" value="AsnC-type_HTH_dom"/>
</dbReference>
<dbReference type="Pfam" id="PF01037">
    <property type="entry name" value="AsnC_trans_reg"/>
    <property type="match status" value="1"/>
</dbReference>
<dbReference type="InterPro" id="IPR019888">
    <property type="entry name" value="Tscrpt_reg_AsnC-like"/>
</dbReference>
<gene>
    <name evidence="5" type="ORF">C7T94_16755</name>
</gene>
<evidence type="ECO:0000256" key="2">
    <source>
        <dbReference type="ARBA" id="ARBA00023125"/>
    </source>
</evidence>
<dbReference type="AlphaFoldDB" id="A0A2T3HJ10"/>
<dbReference type="Proteomes" id="UP000240912">
    <property type="component" value="Unassembled WGS sequence"/>
</dbReference>
<reference evidence="5 6" key="1">
    <citation type="submission" date="2018-03" db="EMBL/GenBank/DDBJ databases">
        <authorList>
            <person name="Keele B.F."/>
        </authorList>
    </citation>
    <scope>NUCLEOTIDE SEQUENCE [LARGE SCALE GENOMIC DNA]</scope>
    <source>
        <strain evidence="5 6">YL28-9</strain>
    </source>
</reference>
<name>A0A2T3HJ10_9SPHI</name>
<evidence type="ECO:0000256" key="1">
    <source>
        <dbReference type="ARBA" id="ARBA00023015"/>
    </source>
</evidence>
<dbReference type="PANTHER" id="PTHR30154:SF34">
    <property type="entry name" value="TRANSCRIPTIONAL REGULATOR AZLB"/>
    <property type="match status" value="1"/>
</dbReference>
<dbReference type="PROSITE" id="PS50956">
    <property type="entry name" value="HTH_ASNC_2"/>
    <property type="match status" value="1"/>
</dbReference>
<dbReference type="InterPro" id="IPR011008">
    <property type="entry name" value="Dimeric_a/b-barrel"/>
</dbReference>
<dbReference type="SMART" id="SM00344">
    <property type="entry name" value="HTH_ASNC"/>
    <property type="match status" value="1"/>
</dbReference>
<dbReference type="Gene3D" id="1.10.10.10">
    <property type="entry name" value="Winged helix-like DNA-binding domain superfamily/Winged helix DNA-binding domain"/>
    <property type="match status" value="1"/>
</dbReference>
<dbReference type="SUPFAM" id="SSF54909">
    <property type="entry name" value="Dimeric alpha+beta barrel"/>
    <property type="match status" value="1"/>
</dbReference>
<protein>
    <submittedName>
        <fullName evidence="5">ArsR family transcriptional regulator</fullName>
    </submittedName>
</protein>
<evidence type="ECO:0000313" key="6">
    <source>
        <dbReference type="Proteomes" id="UP000240912"/>
    </source>
</evidence>
<feature type="domain" description="HTH asnC-type" evidence="4">
    <location>
        <begin position="4"/>
        <end position="65"/>
    </location>
</feature>
<dbReference type="CDD" id="cd00090">
    <property type="entry name" value="HTH_ARSR"/>
    <property type="match status" value="1"/>
</dbReference>
<sequence length="153" mass="17659">MQELDHHDKKLLSLLQQNNRLTAEELGEAVHLSASAVQRRLKRLRDDQVIQADVSIVSPLAAGMRIMCIVDIILQDGGSRELGKFKSAMRDCEEVMQCYFVTGTYDFVLVVNVRDMEHYEAFSTRWLMDNPNVKHFYTHVVMDRVKTGYNLKL</sequence>
<dbReference type="InterPro" id="IPR011991">
    <property type="entry name" value="ArsR-like_HTH"/>
</dbReference>
<dbReference type="InterPro" id="IPR036390">
    <property type="entry name" value="WH_DNA-bd_sf"/>
</dbReference>
<dbReference type="GO" id="GO:0043200">
    <property type="term" value="P:response to amino acid"/>
    <property type="evidence" value="ECO:0007669"/>
    <property type="project" value="TreeGrafter"/>
</dbReference>
<dbReference type="OrthoDB" id="9800326at2"/>
<evidence type="ECO:0000256" key="3">
    <source>
        <dbReference type="ARBA" id="ARBA00023163"/>
    </source>
</evidence>
<dbReference type="Gene3D" id="3.30.70.920">
    <property type="match status" value="1"/>
</dbReference>
<keyword evidence="1" id="KW-0805">Transcription regulation</keyword>
<keyword evidence="2" id="KW-0238">DNA-binding</keyword>
<proteinExistence type="predicted"/>
<evidence type="ECO:0000313" key="5">
    <source>
        <dbReference type="EMBL" id="PST82420.1"/>
    </source>
</evidence>
<keyword evidence="6" id="KW-1185">Reference proteome</keyword>
<dbReference type="GO" id="GO:0006355">
    <property type="term" value="P:regulation of DNA-templated transcription"/>
    <property type="evidence" value="ECO:0007669"/>
    <property type="project" value="UniProtKB-ARBA"/>
</dbReference>
<dbReference type="PANTHER" id="PTHR30154">
    <property type="entry name" value="LEUCINE-RESPONSIVE REGULATORY PROTEIN"/>
    <property type="match status" value="1"/>
</dbReference>
<organism evidence="5 6">
    <name type="scientific">Pedobacter yulinensis</name>
    <dbReference type="NCBI Taxonomy" id="2126353"/>
    <lineage>
        <taxon>Bacteria</taxon>
        <taxon>Pseudomonadati</taxon>
        <taxon>Bacteroidota</taxon>
        <taxon>Sphingobacteriia</taxon>
        <taxon>Sphingobacteriales</taxon>
        <taxon>Sphingobacteriaceae</taxon>
        <taxon>Pedobacter</taxon>
    </lineage>
</organism>
<comment type="caution">
    <text evidence="5">The sequence shown here is derived from an EMBL/GenBank/DDBJ whole genome shotgun (WGS) entry which is preliminary data.</text>
</comment>
<dbReference type="EMBL" id="PYLS01000006">
    <property type="protein sequence ID" value="PST82420.1"/>
    <property type="molecule type" value="Genomic_DNA"/>
</dbReference>
<dbReference type="InterPro" id="IPR036388">
    <property type="entry name" value="WH-like_DNA-bd_sf"/>
</dbReference>
<evidence type="ECO:0000259" key="4">
    <source>
        <dbReference type="PROSITE" id="PS50956"/>
    </source>
</evidence>
<dbReference type="PRINTS" id="PR00033">
    <property type="entry name" value="HTHASNC"/>
</dbReference>
<dbReference type="GO" id="GO:0005829">
    <property type="term" value="C:cytosol"/>
    <property type="evidence" value="ECO:0007669"/>
    <property type="project" value="TreeGrafter"/>
</dbReference>
<dbReference type="SUPFAM" id="SSF46785">
    <property type="entry name" value="Winged helix' DNA-binding domain"/>
    <property type="match status" value="1"/>
</dbReference>
<accession>A0A2T3HJ10</accession>